<reference evidence="2" key="1">
    <citation type="submission" date="2016-11" db="EMBL/GenBank/DDBJ databases">
        <authorList>
            <person name="Varghese N."/>
            <person name="Submissions S."/>
        </authorList>
    </citation>
    <scope>NUCLEOTIDE SEQUENCE [LARGE SCALE GENOMIC DNA]</scope>
    <source>
        <strain evidence="2">DSM 13643</strain>
    </source>
</reference>
<evidence type="ECO:0000313" key="1">
    <source>
        <dbReference type="EMBL" id="SHH80606.1"/>
    </source>
</evidence>
<name>A0A1M5VZD3_9FIRM</name>
<dbReference type="AlphaFoldDB" id="A0A1M5VZD3"/>
<organism evidence="1 2">
    <name type="scientific">Caloranaerobacter azorensis DSM 13643</name>
    <dbReference type="NCBI Taxonomy" id="1121264"/>
    <lineage>
        <taxon>Bacteria</taxon>
        <taxon>Bacillati</taxon>
        <taxon>Bacillota</taxon>
        <taxon>Tissierellia</taxon>
        <taxon>Tissierellales</taxon>
        <taxon>Thermohalobacteraceae</taxon>
        <taxon>Caloranaerobacter</taxon>
    </lineage>
</organism>
<dbReference type="Proteomes" id="UP000183967">
    <property type="component" value="Unassembled WGS sequence"/>
</dbReference>
<gene>
    <name evidence="1" type="ORF">SAMN02745135_02212</name>
</gene>
<protein>
    <recommendedName>
        <fullName evidence="3">Helix-turn-helix</fullName>
    </recommendedName>
</protein>
<evidence type="ECO:0000313" key="2">
    <source>
        <dbReference type="Proteomes" id="UP000183967"/>
    </source>
</evidence>
<dbReference type="EMBL" id="FQXO01000080">
    <property type="protein sequence ID" value="SHH80606.1"/>
    <property type="molecule type" value="Genomic_DNA"/>
</dbReference>
<evidence type="ECO:0008006" key="3">
    <source>
        <dbReference type="Google" id="ProtNLM"/>
    </source>
</evidence>
<sequence length="57" mass="6738">MSINKELLESPWDLIEEMADDKMKEEFELDDILLDISLKIINYRINQGITQKQLAKN</sequence>
<dbReference type="RefSeq" id="WP_197051436.1">
    <property type="nucleotide sequence ID" value="NZ_FQXO01000080.1"/>
</dbReference>
<accession>A0A1M5VZD3</accession>
<proteinExistence type="predicted"/>
<keyword evidence="2" id="KW-1185">Reference proteome</keyword>